<dbReference type="InterPro" id="IPR020843">
    <property type="entry name" value="ER"/>
</dbReference>
<sequence length="342" mass="37522">MKAIRKIERKHGGISVDNIEPPTPKEDEVLVQIKNASICGSDIHAYHFAPTHHFIQPPVTMGHECSGQVVEIGKNVTDYKLGDRVVIEPIVNCGKCESCLKGNHHICNNFNIRGMHRDGIFTEQVAVNPKFLHKIPDTLSFEKACLVEPTSVLTHAILDRSDIKAGDLVLVTGPGPIGLLAAQMVKVVGAEPIVVGIYSDEDVRLPLIREFGFQTINTSEQSISEALNEKYGRETVHAVVECSGASPVFQTSLEVVVKGGSITLVGIFANQVEANLSTAVRKEISIYTSFSQDWVNFERAIKLLDEGAIRTEEMVAYYQPDDAVDAFEDAIAKKVPKPVFTF</sequence>
<accession>A0A7T6Z8C8</accession>
<dbReference type="PANTHER" id="PTHR43401:SF2">
    <property type="entry name" value="L-THREONINE 3-DEHYDROGENASE"/>
    <property type="match status" value="1"/>
</dbReference>
<dbReference type="SUPFAM" id="SSF50129">
    <property type="entry name" value="GroES-like"/>
    <property type="match status" value="1"/>
</dbReference>
<dbReference type="Proteomes" id="UP000595349">
    <property type="component" value="Chromosome"/>
</dbReference>
<evidence type="ECO:0000256" key="4">
    <source>
        <dbReference type="RuleBase" id="RU361277"/>
    </source>
</evidence>
<organism evidence="6 7">
    <name type="scientific">Salicibibacter cibi</name>
    <dbReference type="NCBI Taxonomy" id="2743001"/>
    <lineage>
        <taxon>Bacteria</taxon>
        <taxon>Bacillati</taxon>
        <taxon>Bacillota</taxon>
        <taxon>Bacilli</taxon>
        <taxon>Bacillales</taxon>
        <taxon>Bacillaceae</taxon>
        <taxon>Salicibibacter</taxon>
    </lineage>
</organism>
<feature type="domain" description="Enoyl reductase (ER)" evidence="5">
    <location>
        <begin position="12"/>
        <end position="340"/>
    </location>
</feature>
<evidence type="ECO:0000256" key="2">
    <source>
        <dbReference type="ARBA" id="ARBA00022833"/>
    </source>
</evidence>
<reference evidence="6 7" key="1">
    <citation type="submission" date="2020-06" db="EMBL/GenBank/DDBJ databases">
        <title>Genomic analysis of Salicibibacter sp. NKC21-4.</title>
        <authorList>
            <person name="Oh Y.J."/>
        </authorList>
    </citation>
    <scope>NUCLEOTIDE SEQUENCE [LARGE SCALE GENOMIC DNA]</scope>
    <source>
        <strain evidence="6 7">NKC21-4</strain>
    </source>
</reference>
<dbReference type="Pfam" id="PF08240">
    <property type="entry name" value="ADH_N"/>
    <property type="match status" value="1"/>
</dbReference>
<dbReference type="InterPro" id="IPR036291">
    <property type="entry name" value="NAD(P)-bd_dom_sf"/>
</dbReference>
<dbReference type="InterPro" id="IPR013149">
    <property type="entry name" value="ADH-like_C"/>
</dbReference>
<evidence type="ECO:0000259" key="5">
    <source>
        <dbReference type="SMART" id="SM00829"/>
    </source>
</evidence>
<dbReference type="GO" id="GO:0016491">
    <property type="term" value="F:oxidoreductase activity"/>
    <property type="evidence" value="ECO:0007669"/>
    <property type="project" value="UniProtKB-KW"/>
</dbReference>
<name>A0A7T6Z8C8_9BACI</name>
<dbReference type="Gene3D" id="3.90.180.10">
    <property type="entry name" value="Medium-chain alcohol dehydrogenases, catalytic domain"/>
    <property type="match status" value="1"/>
</dbReference>
<dbReference type="InterPro" id="IPR050129">
    <property type="entry name" value="Zn_alcohol_dh"/>
</dbReference>
<keyword evidence="3" id="KW-0560">Oxidoreductase</keyword>
<dbReference type="Gene3D" id="3.40.50.720">
    <property type="entry name" value="NAD(P)-binding Rossmann-like Domain"/>
    <property type="match status" value="1"/>
</dbReference>
<dbReference type="RefSeq" id="WP_200087519.1">
    <property type="nucleotide sequence ID" value="NZ_CP054706.1"/>
</dbReference>
<evidence type="ECO:0000256" key="3">
    <source>
        <dbReference type="ARBA" id="ARBA00023002"/>
    </source>
</evidence>
<dbReference type="AlphaFoldDB" id="A0A7T6Z8C8"/>
<dbReference type="PROSITE" id="PS00059">
    <property type="entry name" value="ADH_ZINC"/>
    <property type="match status" value="1"/>
</dbReference>
<comment type="similarity">
    <text evidence="4">Belongs to the zinc-containing alcohol dehydrogenase family.</text>
</comment>
<evidence type="ECO:0000256" key="1">
    <source>
        <dbReference type="ARBA" id="ARBA00022723"/>
    </source>
</evidence>
<evidence type="ECO:0000313" key="7">
    <source>
        <dbReference type="Proteomes" id="UP000595349"/>
    </source>
</evidence>
<proteinExistence type="inferred from homology"/>
<dbReference type="KEGG" id="scib:HUG20_02175"/>
<dbReference type="EMBL" id="CP054706">
    <property type="protein sequence ID" value="QQK78825.1"/>
    <property type="molecule type" value="Genomic_DNA"/>
</dbReference>
<dbReference type="InterPro" id="IPR011032">
    <property type="entry name" value="GroES-like_sf"/>
</dbReference>
<dbReference type="GO" id="GO:0008270">
    <property type="term" value="F:zinc ion binding"/>
    <property type="evidence" value="ECO:0007669"/>
    <property type="project" value="InterPro"/>
</dbReference>
<dbReference type="InterPro" id="IPR002328">
    <property type="entry name" value="ADH_Zn_CS"/>
</dbReference>
<dbReference type="InterPro" id="IPR013154">
    <property type="entry name" value="ADH-like_N"/>
</dbReference>
<comment type="cofactor">
    <cofactor evidence="4">
        <name>Zn(2+)</name>
        <dbReference type="ChEBI" id="CHEBI:29105"/>
    </cofactor>
</comment>
<dbReference type="SUPFAM" id="SSF51735">
    <property type="entry name" value="NAD(P)-binding Rossmann-fold domains"/>
    <property type="match status" value="1"/>
</dbReference>
<gene>
    <name evidence="6" type="ORF">HUG20_02175</name>
</gene>
<keyword evidence="7" id="KW-1185">Reference proteome</keyword>
<dbReference type="PANTHER" id="PTHR43401">
    <property type="entry name" value="L-THREONINE 3-DEHYDROGENASE"/>
    <property type="match status" value="1"/>
</dbReference>
<dbReference type="Pfam" id="PF00107">
    <property type="entry name" value="ADH_zinc_N"/>
    <property type="match status" value="1"/>
</dbReference>
<dbReference type="SMART" id="SM00829">
    <property type="entry name" value="PKS_ER"/>
    <property type="match status" value="1"/>
</dbReference>
<evidence type="ECO:0000313" key="6">
    <source>
        <dbReference type="EMBL" id="QQK78825.1"/>
    </source>
</evidence>
<keyword evidence="1 4" id="KW-0479">Metal-binding</keyword>
<protein>
    <submittedName>
        <fullName evidence="6">Alcohol dehydrogenase catalytic domain-containing protein</fullName>
    </submittedName>
</protein>
<keyword evidence="2 4" id="KW-0862">Zinc</keyword>